<keyword evidence="7 9" id="KW-0413">Isomerase</keyword>
<sequence length="413" mass="45704">MSSMPSKKIFDASDLIRFRRSLAYKRIHMILAQVVTKVQGFDVPTGVLDAELVTRPSTRPEPTKVVVTPAPPQDVKTQSAGDIMANTNSLIKGILHILSEFNTYIDNTPPKEGPRRFGNLAFRSWNGLVEENIKSLVLEHLNTSGEAVHYLQVAFGSSLRLDYGTGHELSFLAFLGGVPNLIDSASGPELLTVFAKYYDLAKRLILVYNLEPAGSHGVWGLDDHFHLIYILGAAQFNNKSGESKRVSKVPPPVSSILKLPTIKTYKLSNLYVNGIAFIQRIKSGQFYEHSPIIYDIHNTVTLWAKVLSGLLKMYEVEVLGKFPVTQHFWFGENLYPWKDLDTGVALPVYFKEEEEDKSTTVGSTSRDTVTGTGTNVSTGQFLDGAGVKTTRTNVSMTGAPWARSPNTARDRNP</sequence>
<evidence type="ECO:0000256" key="3">
    <source>
        <dbReference type="ARBA" id="ARBA00004496"/>
    </source>
</evidence>
<keyword evidence="6 9" id="KW-0697">Rotamase</keyword>
<evidence type="ECO:0000256" key="5">
    <source>
        <dbReference type="ARBA" id="ARBA00022490"/>
    </source>
</evidence>
<dbReference type="Pfam" id="PF03095">
    <property type="entry name" value="PTPA"/>
    <property type="match status" value="1"/>
</dbReference>
<evidence type="ECO:0000256" key="4">
    <source>
        <dbReference type="ARBA" id="ARBA00011019"/>
    </source>
</evidence>
<dbReference type="PIRSF" id="PIRSF016325">
    <property type="entry name" value="Phstyr_phstse_ac"/>
    <property type="match status" value="1"/>
</dbReference>
<dbReference type="EC" id="5.2.1.8" evidence="9"/>
<evidence type="ECO:0000313" key="11">
    <source>
        <dbReference type="EMBL" id="CAK7911042.1"/>
    </source>
</evidence>
<evidence type="ECO:0000256" key="2">
    <source>
        <dbReference type="ARBA" id="ARBA00004123"/>
    </source>
</evidence>
<comment type="function">
    <text evidence="9">PPIases accelerate the folding of proteins. It catalyzes the cis-trans isomerization of proline imidic peptide bonds in oligopeptides.</text>
</comment>
<name>A0ABP0EFF8_9ASCO</name>
<dbReference type="PANTHER" id="PTHR10012">
    <property type="entry name" value="SERINE/THREONINE-PROTEIN PHOSPHATASE 2A REGULATORY SUBUNIT B"/>
    <property type="match status" value="1"/>
</dbReference>
<dbReference type="SUPFAM" id="SSF140984">
    <property type="entry name" value="PTPA-like"/>
    <property type="match status" value="1"/>
</dbReference>
<comment type="similarity">
    <text evidence="4 9">Belongs to the PTPA-type PPIase family.</text>
</comment>
<accession>A0ABP0EFF8</accession>
<evidence type="ECO:0000256" key="1">
    <source>
        <dbReference type="ARBA" id="ARBA00000971"/>
    </source>
</evidence>
<feature type="region of interest" description="Disordered" evidence="10">
    <location>
        <begin position="394"/>
        <end position="413"/>
    </location>
</feature>
<evidence type="ECO:0000256" key="7">
    <source>
        <dbReference type="ARBA" id="ARBA00023235"/>
    </source>
</evidence>
<comment type="catalytic activity">
    <reaction evidence="1 9">
        <text>[protein]-peptidylproline (omega=180) = [protein]-peptidylproline (omega=0)</text>
        <dbReference type="Rhea" id="RHEA:16237"/>
        <dbReference type="Rhea" id="RHEA-COMP:10747"/>
        <dbReference type="Rhea" id="RHEA-COMP:10748"/>
        <dbReference type="ChEBI" id="CHEBI:83833"/>
        <dbReference type="ChEBI" id="CHEBI:83834"/>
        <dbReference type="EC" id="5.2.1.8"/>
    </reaction>
</comment>
<dbReference type="InterPro" id="IPR004327">
    <property type="entry name" value="Phstyr_phstse_ac"/>
</dbReference>
<dbReference type="InterPro" id="IPR043170">
    <property type="entry name" value="PTPA_C_lid"/>
</dbReference>
<evidence type="ECO:0000256" key="9">
    <source>
        <dbReference type="RuleBase" id="RU361210"/>
    </source>
</evidence>
<evidence type="ECO:0000256" key="6">
    <source>
        <dbReference type="ARBA" id="ARBA00023110"/>
    </source>
</evidence>
<evidence type="ECO:0000256" key="10">
    <source>
        <dbReference type="SAM" id="MobiDB-lite"/>
    </source>
</evidence>
<dbReference type="Proteomes" id="UP001497600">
    <property type="component" value="Chromosome F"/>
</dbReference>
<keyword evidence="8" id="KW-0539">Nucleus</keyword>
<organism evidence="11 12">
    <name type="scientific">[Candida] anglica</name>
    <dbReference type="NCBI Taxonomy" id="148631"/>
    <lineage>
        <taxon>Eukaryota</taxon>
        <taxon>Fungi</taxon>
        <taxon>Dikarya</taxon>
        <taxon>Ascomycota</taxon>
        <taxon>Saccharomycotina</taxon>
        <taxon>Pichiomycetes</taxon>
        <taxon>Debaryomycetaceae</taxon>
        <taxon>Kurtzmaniella</taxon>
    </lineage>
</organism>
<proteinExistence type="inferred from homology"/>
<keyword evidence="12" id="KW-1185">Reference proteome</keyword>
<evidence type="ECO:0000313" key="12">
    <source>
        <dbReference type="Proteomes" id="UP001497600"/>
    </source>
</evidence>
<evidence type="ECO:0000256" key="8">
    <source>
        <dbReference type="ARBA" id="ARBA00023242"/>
    </source>
</evidence>
<reference evidence="11 12" key="1">
    <citation type="submission" date="2024-01" db="EMBL/GenBank/DDBJ databases">
        <authorList>
            <consortium name="Genoscope - CEA"/>
            <person name="William W."/>
        </authorList>
    </citation>
    <scope>NUCLEOTIDE SEQUENCE [LARGE SCALE GENOMIC DNA]</scope>
    <source>
        <strain evidence="11 12">29B2s-10</strain>
    </source>
</reference>
<dbReference type="InterPro" id="IPR037218">
    <property type="entry name" value="PTPA_sf"/>
</dbReference>
<dbReference type="PANTHER" id="PTHR10012:SF3">
    <property type="entry name" value="SERINE_THREONINE-PROTEIN PHOSPHATASE 2A ACTIVATOR 1"/>
    <property type="match status" value="1"/>
</dbReference>
<dbReference type="CDD" id="cd04087">
    <property type="entry name" value="PTPA"/>
    <property type="match status" value="1"/>
</dbReference>
<comment type="subcellular location">
    <subcellularLocation>
        <location evidence="3 9">Cytoplasm</location>
    </subcellularLocation>
    <subcellularLocation>
        <location evidence="2">Nucleus</location>
    </subcellularLocation>
</comment>
<gene>
    <name evidence="11" type="primary">RRD1</name>
    <name evidence="11" type="ORF">CAAN4_F00628</name>
</gene>
<keyword evidence="5 9" id="KW-0963">Cytoplasm</keyword>
<dbReference type="EMBL" id="OZ004258">
    <property type="protein sequence ID" value="CAK7911042.1"/>
    <property type="molecule type" value="Genomic_DNA"/>
</dbReference>
<protein>
    <recommendedName>
        <fullName evidence="9">Serine/threonine-protein phosphatase 2A activator</fullName>
        <ecNumber evidence="9">5.2.1.8</ecNumber>
    </recommendedName>
    <alternativeName>
        <fullName evidence="9">Phosphotyrosyl phosphatase activator</fullName>
    </alternativeName>
</protein>
<dbReference type="Gene3D" id="1.20.120.1150">
    <property type="match status" value="1"/>
</dbReference>